<accession>A0A0F9IXR3</accession>
<dbReference type="AlphaFoldDB" id="A0A0F9IXR3"/>
<dbReference type="EMBL" id="LAZR01011358">
    <property type="protein sequence ID" value="KKM62133.1"/>
    <property type="molecule type" value="Genomic_DNA"/>
</dbReference>
<sequence length="59" mass="6549">MSKVIQRLKNEDRVTVRVAATEVPLHICLETLNEIPDIGSYQDKLSVEVGDVLLCLDAP</sequence>
<organism evidence="1">
    <name type="scientific">marine sediment metagenome</name>
    <dbReference type="NCBI Taxonomy" id="412755"/>
    <lineage>
        <taxon>unclassified sequences</taxon>
        <taxon>metagenomes</taxon>
        <taxon>ecological metagenomes</taxon>
    </lineage>
</organism>
<comment type="caution">
    <text evidence="1">The sequence shown here is derived from an EMBL/GenBank/DDBJ whole genome shotgun (WGS) entry which is preliminary data.</text>
</comment>
<proteinExistence type="predicted"/>
<gene>
    <name evidence="1" type="ORF">LCGC14_1524800</name>
</gene>
<reference evidence="1" key="1">
    <citation type="journal article" date="2015" name="Nature">
        <title>Complex archaea that bridge the gap between prokaryotes and eukaryotes.</title>
        <authorList>
            <person name="Spang A."/>
            <person name="Saw J.H."/>
            <person name="Jorgensen S.L."/>
            <person name="Zaremba-Niedzwiedzka K."/>
            <person name="Martijn J."/>
            <person name="Lind A.E."/>
            <person name="van Eijk R."/>
            <person name="Schleper C."/>
            <person name="Guy L."/>
            <person name="Ettema T.J."/>
        </authorList>
    </citation>
    <scope>NUCLEOTIDE SEQUENCE</scope>
</reference>
<evidence type="ECO:0000313" key="1">
    <source>
        <dbReference type="EMBL" id="KKM62133.1"/>
    </source>
</evidence>
<protein>
    <submittedName>
        <fullName evidence="1">Uncharacterized protein</fullName>
    </submittedName>
</protein>
<name>A0A0F9IXR3_9ZZZZ</name>